<accession>A0ABW3BMD6</accession>
<sequence length="91" mass="9669">MNASTSLSSGGSWYSFFVSIFGGDRDRGDRDRGDRDRDGGRNHRHFRGCGHDGGSQGGGDTIPIDGGLGILLVGAAAFGVKKLRENKNEKN</sequence>
<proteinExistence type="predicted"/>
<gene>
    <name evidence="2" type="ORF">ACFQ0I_00365</name>
</gene>
<feature type="region of interest" description="Disordered" evidence="1">
    <location>
        <begin position="21"/>
        <end position="60"/>
    </location>
</feature>
<organism evidence="2 3">
    <name type="scientific">Mariniflexile aquimaris</name>
    <dbReference type="NCBI Taxonomy" id="881009"/>
    <lineage>
        <taxon>Bacteria</taxon>
        <taxon>Pseudomonadati</taxon>
        <taxon>Bacteroidota</taxon>
        <taxon>Flavobacteriia</taxon>
        <taxon>Flavobacteriales</taxon>
        <taxon>Flavobacteriaceae</taxon>
        <taxon>Mariniflexile</taxon>
    </lineage>
</organism>
<name>A0ABW3BMD6_9FLAO</name>
<dbReference type="RefSeq" id="WP_379938341.1">
    <property type="nucleotide sequence ID" value="NZ_JBHTIB010000002.1"/>
</dbReference>
<reference evidence="3" key="1">
    <citation type="journal article" date="2019" name="Int. J. Syst. Evol. Microbiol.">
        <title>The Global Catalogue of Microorganisms (GCM) 10K type strain sequencing project: providing services to taxonomists for standard genome sequencing and annotation.</title>
        <authorList>
            <consortium name="The Broad Institute Genomics Platform"/>
            <consortium name="The Broad Institute Genome Sequencing Center for Infectious Disease"/>
            <person name="Wu L."/>
            <person name="Ma J."/>
        </authorList>
    </citation>
    <scope>NUCLEOTIDE SEQUENCE [LARGE SCALE GENOMIC DNA]</scope>
    <source>
        <strain evidence="3">CCUG 60529</strain>
    </source>
</reference>
<dbReference type="NCBIfam" id="NF046080">
    <property type="entry name" value="PID_CTERM"/>
    <property type="match status" value="1"/>
</dbReference>
<evidence type="ECO:0000313" key="3">
    <source>
        <dbReference type="Proteomes" id="UP001597011"/>
    </source>
</evidence>
<protein>
    <submittedName>
        <fullName evidence="2">PID-CTERM protein-sorting domain-containing protein</fullName>
    </submittedName>
</protein>
<keyword evidence="3" id="KW-1185">Reference proteome</keyword>
<evidence type="ECO:0000256" key="1">
    <source>
        <dbReference type="SAM" id="MobiDB-lite"/>
    </source>
</evidence>
<evidence type="ECO:0000313" key="2">
    <source>
        <dbReference type="EMBL" id="MFD0834199.1"/>
    </source>
</evidence>
<dbReference type="EMBL" id="JBHTIB010000002">
    <property type="protein sequence ID" value="MFD0834199.1"/>
    <property type="molecule type" value="Genomic_DNA"/>
</dbReference>
<feature type="compositionally biased region" description="Gly residues" evidence="1">
    <location>
        <begin position="51"/>
        <end position="60"/>
    </location>
</feature>
<feature type="compositionally biased region" description="Basic and acidic residues" evidence="1">
    <location>
        <begin position="23"/>
        <end position="41"/>
    </location>
</feature>
<comment type="caution">
    <text evidence="2">The sequence shown here is derived from an EMBL/GenBank/DDBJ whole genome shotgun (WGS) entry which is preliminary data.</text>
</comment>
<dbReference type="Proteomes" id="UP001597011">
    <property type="component" value="Unassembled WGS sequence"/>
</dbReference>
<dbReference type="InterPro" id="IPR058207">
    <property type="entry name" value="PID_CTERM"/>
</dbReference>